<dbReference type="EMBL" id="CAJVPV010002584">
    <property type="protein sequence ID" value="CAG8530462.1"/>
    <property type="molecule type" value="Genomic_DNA"/>
</dbReference>
<protein>
    <submittedName>
        <fullName evidence="5">9257_t:CDS:1</fullName>
    </submittedName>
</protein>
<keyword evidence="6" id="KW-1185">Reference proteome</keyword>
<dbReference type="Gene3D" id="3.30.1360.40">
    <property type="match status" value="1"/>
</dbReference>
<keyword evidence="2" id="KW-0648">Protein biosynthesis</keyword>
<dbReference type="AlphaFoldDB" id="A0A9N9FG07"/>
<dbReference type="InterPro" id="IPR023584">
    <property type="entry name" value="Ribosome_recyc_fac_dom"/>
</dbReference>
<feature type="domain" description="Ribosome recycling factor" evidence="4">
    <location>
        <begin position="84"/>
        <end position="232"/>
    </location>
</feature>
<dbReference type="Proteomes" id="UP000789342">
    <property type="component" value="Unassembled WGS sequence"/>
</dbReference>
<dbReference type="Pfam" id="PF01765">
    <property type="entry name" value="RRF"/>
    <property type="match status" value="1"/>
</dbReference>
<evidence type="ECO:0000259" key="4">
    <source>
        <dbReference type="Pfam" id="PF01765"/>
    </source>
</evidence>
<dbReference type="Gene3D" id="1.10.132.20">
    <property type="entry name" value="Ribosome-recycling factor"/>
    <property type="match status" value="1"/>
</dbReference>
<evidence type="ECO:0000313" key="5">
    <source>
        <dbReference type="EMBL" id="CAG8530462.1"/>
    </source>
</evidence>
<comment type="similarity">
    <text evidence="1">Belongs to the RRF family.</text>
</comment>
<evidence type="ECO:0000256" key="2">
    <source>
        <dbReference type="ARBA" id="ARBA00022917"/>
    </source>
</evidence>
<gene>
    <name evidence="5" type="ORF">AMORRO_LOCUS4647</name>
</gene>
<evidence type="ECO:0000313" key="6">
    <source>
        <dbReference type="Proteomes" id="UP000789342"/>
    </source>
</evidence>
<dbReference type="PANTHER" id="PTHR20982:SF3">
    <property type="entry name" value="MITOCHONDRIAL RIBOSOME RECYCLING FACTOR PSEUDO 1"/>
    <property type="match status" value="1"/>
</dbReference>
<comment type="function">
    <text evidence="3">Necessary for protein synthesis in mitochondria. Functions as a ribosome recycling factor in mitochondria.</text>
</comment>
<sequence length="234" mass="26358">MKTTMFLGKHINAITGVGRVYSTRRPSMVSNGCTRLPMLSRLSLVPSNHILPFLTPGILYTSQKRMLASKNKAQFIKSALHFFLAILEMVNVPCKDGSAPLKDLAQVVVKDPQTLLVHVHDEEMLKAVDKAIRIANLNLNPMVHEKGLSVTFPKVTTEYREKLVKAVSEISERTKIKVRLVRQDGLKSLKKDMKIRLSNDELKASEKKLQLLIDNSIKDIDEISKAKSKEIMEN</sequence>
<dbReference type="FunFam" id="3.30.1360.40:FF:000001">
    <property type="entry name" value="Ribosome-recycling factor"/>
    <property type="match status" value="1"/>
</dbReference>
<dbReference type="InterPro" id="IPR036191">
    <property type="entry name" value="RRF_sf"/>
</dbReference>
<dbReference type="PANTHER" id="PTHR20982">
    <property type="entry name" value="RIBOSOME RECYCLING FACTOR"/>
    <property type="match status" value="1"/>
</dbReference>
<dbReference type="GO" id="GO:0043023">
    <property type="term" value="F:ribosomal large subunit binding"/>
    <property type="evidence" value="ECO:0007669"/>
    <property type="project" value="TreeGrafter"/>
</dbReference>
<proteinExistence type="inferred from homology"/>
<dbReference type="GO" id="GO:0005739">
    <property type="term" value="C:mitochondrion"/>
    <property type="evidence" value="ECO:0007669"/>
    <property type="project" value="TreeGrafter"/>
</dbReference>
<evidence type="ECO:0000256" key="3">
    <source>
        <dbReference type="ARBA" id="ARBA00024909"/>
    </source>
</evidence>
<name>A0A9N9FG07_9GLOM</name>
<dbReference type="OrthoDB" id="407355at2759"/>
<dbReference type="SUPFAM" id="SSF55194">
    <property type="entry name" value="Ribosome recycling factor, RRF"/>
    <property type="match status" value="1"/>
</dbReference>
<dbReference type="InterPro" id="IPR002661">
    <property type="entry name" value="Ribosome_recyc_fac"/>
</dbReference>
<evidence type="ECO:0000256" key="1">
    <source>
        <dbReference type="ARBA" id="ARBA00005912"/>
    </source>
</evidence>
<reference evidence="5" key="1">
    <citation type="submission" date="2021-06" db="EMBL/GenBank/DDBJ databases">
        <authorList>
            <person name="Kallberg Y."/>
            <person name="Tangrot J."/>
            <person name="Rosling A."/>
        </authorList>
    </citation>
    <scope>NUCLEOTIDE SEQUENCE</scope>
    <source>
        <strain evidence="5">CL551</strain>
    </source>
</reference>
<organism evidence="5 6">
    <name type="scientific">Acaulospora morrowiae</name>
    <dbReference type="NCBI Taxonomy" id="94023"/>
    <lineage>
        <taxon>Eukaryota</taxon>
        <taxon>Fungi</taxon>
        <taxon>Fungi incertae sedis</taxon>
        <taxon>Mucoromycota</taxon>
        <taxon>Glomeromycotina</taxon>
        <taxon>Glomeromycetes</taxon>
        <taxon>Diversisporales</taxon>
        <taxon>Acaulosporaceae</taxon>
        <taxon>Acaulospora</taxon>
    </lineage>
</organism>
<dbReference type="GO" id="GO:0006412">
    <property type="term" value="P:translation"/>
    <property type="evidence" value="ECO:0007669"/>
    <property type="project" value="UniProtKB-KW"/>
</dbReference>
<accession>A0A9N9FG07</accession>
<comment type="caution">
    <text evidence="5">The sequence shown here is derived from an EMBL/GenBank/DDBJ whole genome shotgun (WGS) entry which is preliminary data.</text>
</comment>